<evidence type="ECO:0000256" key="1">
    <source>
        <dbReference type="ARBA" id="ARBA00022448"/>
    </source>
</evidence>
<dbReference type="PANTHER" id="PTHR10219:SF25">
    <property type="entry name" value="PLECKSTRIN HOMOLOGY DOMAIN-CONTAINING FAMILY A MEMBER 8"/>
    <property type="match status" value="1"/>
</dbReference>
<dbReference type="HOGENOM" id="CLU_079400_0_1_1"/>
<keyword evidence="1" id="KW-0813">Transport</keyword>
<dbReference type="GO" id="GO:1902387">
    <property type="term" value="F:ceramide 1-phosphate binding"/>
    <property type="evidence" value="ECO:0007669"/>
    <property type="project" value="TreeGrafter"/>
</dbReference>
<protein>
    <recommendedName>
        <fullName evidence="2">Glycolipid transfer protein domain-containing protein</fullName>
    </recommendedName>
</protein>
<keyword evidence="4" id="KW-1185">Reference proteome</keyword>
<dbReference type="Pfam" id="PF08718">
    <property type="entry name" value="GLTP"/>
    <property type="match status" value="1"/>
</dbReference>
<dbReference type="STRING" id="745531.A0A0C3NJ76"/>
<name>A0A0C3NJ76_PHLG1</name>
<accession>A0A0C3NJ76</accession>
<organism evidence="3 4">
    <name type="scientific">Phlebiopsis gigantea (strain 11061_1 CR5-6)</name>
    <name type="common">White-rot fungus</name>
    <name type="synonym">Peniophora gigantea</name>
    <dbReference type="NCBI Taxonomy" id="745531"/>
    <lineage>
        <taxon>Eukaryota</taxon>
        <taxon>Fungi</taxon>
        <taxon>Dikarya</taxon>
        <taxon>Basidiomycota</taxon>
        <taxon>Agaricomycotina</taxon>
        <taxon>Agaricomycetes</taxon>
        <taxon>Polyporales</taxon>
        <taxon>Phanerochaetaceae</taxon>
        <taxon>Phlebiopsis</taxon>
    </lineage>
</organism>
<dbReference type="Proteomes" id="UP000053257">
    <property type="component" value="Unassembled WGS sequence"/>
</dbReference>
<dbReference type="GO" id="GO:1902388">
    <property type="term" value="F:ceramide 1-phosphate transfer activity"/>
    <property type="evidence" value="ECO:0007669"/>
    <property type="project" value="TreeGrafter"/>
</dbReference>
<gene>
    <name evidence="3" type="ORF">PHLGIDRAFT_129180</name>
</gene>
<proteinExistence type="predicted"/>
<dbReference type="SUPFAM" id="SSF110004">
    <property type="entry name" value="Glycolipid transfer protein, GLTP"/>
    <property type="match status" value="1"/>
</dbReference>
<dbReference type="GO" id="GO:0016020">
    <property type="term" value="C:membrane"/>
    <property type="evidence" value="ECO:0007669"/>
    <property type="project" value="TreeGrafter"/>
</dbReference>
<feature type="domain" description="Glycolipid transfer protein" evidence="2">
    <location>
        <begin position="21"/>
        <end position="159"/>
    </location>
</feature>
<sequence length="197" mass="22507">MAPYYETAKSFADVPITDDGVETASFIHASDDFMNMFDLLGTGVFSFVQIDLRNNLAGVRSRYDATKNQSTTLEKLVKHEAQEHQRHATACLVRLIRGLLFTCQALQNMQADRDAELHLCFRRSYDAILKHHHSFIVRSVVTVAIRAVPHRRDFYSRLTEGGSHEKFDDELVKWLQGLEKIVSRMKQFLEGGGYGRV</sequence>
<evidence type="ECO:0000313" key="4">
    <source>
        <dbReference type="Proteomes" id="UP000053257"/>
    </source>
</evidence>
<evidence type="ECO:0000259" key="2">
    <source>
        <dbReference type="Pfam" id="PF08718"/>
    </source>
</evidence>
<dbReference type="PANTHER" id="PTHR10219">
    <property type="entry name" value="GLYCOLIPID TRANSFER PROTEIN-RELATED"/>
    <property type="match status" value="1"/>
</dbReference>
<dbReference type="InterPro" id="IPR014830">
    <property type="entry name" value="Glycolipid_transfer_prot_dom"/>
</dbReference>
<dbReference type="InterPro" id="IPR036497">
    <property type="entry name" value="GLTP_sf"/>
</dbReference>
<dbReference type="AlphaFoldDB" id="A0A0C3NJ76"/>
<dbReference type="FunFam" id="1.10.3520.10:FF:000001">
    <property type="entry name" value="Pleckstrin domain-containing family A member 8"/>
    <property type="match status" value="1"/>
</dbReference>
<dbReference type="OrthoDB" id="205255at2759"/>
<dbReference type="EMBL" id="KN840557">
    <property type="protein sequence ID" value="KIP04959.1"/>
    <property type="molecule type" value="Genomic_DNA"/>
</dbReference>
<reference evidence="3 4" key="1">
    <citation type="journal article" date="2014" name="PLoS Genet.">
        <title>Analysis of the Phlebiopsis gigantea genome, transcriptome and secretome provides insight into its pioneer colonization strategies of wood.</title>
        <authorList>
            <person name="Hori C."/>
            <person name="Ishida T."/>
            <person name="Igarashi K."/>
            <person name="Samejima M."/>
            <person name="Suzuki H."/>
            <person name="Master E."/>
            <person name="Ferreira P."/>
            <person name="Ruiz-Duenas F.J."/>
            <person name="Held B."/>
            <person name="Canessa P."/>
            <person name="Larrondo L.F."/>
            <person name="Schmoll M."/>
            <person name="Druzhinina I.S."/>
            <person name="Kubicek C.P."/>
            <person name="Gaskell J.A."/>
            <person name="Kersten P."/>
            <person name="St John F."/>
            <person name="Glasner J."/>
            <person name="Sabat G."/>
            <person name="Splinter BonDurant S."/>
            <person name="Syed K."/>
            <person name="Yadav J."/>
            <person name="Mgbeahuruike A.C."/>
            <person name="Kovalchuk A."/>
            <person name="Asiegbu F.O."/>
            <person name="Lackner G."/>
            <person name="Hoffmeister D."/>
            <person name="Rencoret J."/>
            <person name="Gutierrez A."/>
            <person name="Sun H."/>
            <person name="Lindquist E."/>
            <person name="Barry K."/>
            <person name="Riley R."/>
            <person name="Grigoriev I.V."/>
            <person name="Henrissat B."/>
            <person name="Kues U."/>
            <person name="Berka R.M."/>
            <person name="Martinez A.T."/>
            <person name="Covert S.F."/>
            <person name="Blanchette R.A."/>
            <person name="Cullen D."/>
        </authorList>
    </citation>
    <scope>NUCLEOTIDE SEQUENCE [LARGE SCALE GENOMIC DNA]</scope>
    <source>
        <strain evidence="3 4">11061_1 CR5-6</strain>
    </source>
</reference>
<evidence type="ECO:0000313" key="3">
    <source>
        <dbReference type="EMBL" id="KIP04959.1"/>
    </source>
</evidence>
<dbReference type="GO" id="GO:0005829">
    <property type="term" value="C:cytosol"/>
    <property type="evidence" value="ECO:0007669"/>
    <property type="project" value="TreeGrafter"/>
</dbReference>
<dbReference type="Gene3D" id="1.10.3520.10">
    <property type="entry name" value="Glycolipid transfer protein"/>
    <property type="match status" value="1"/>
</dbReference>